<dbReference type="Proteomes" id="UP001552299">
    <property type="component" value="Unassembled WGS sequence"/>
</dbReference>
<gene>
    <name evidence="2" type="ORF">M5K25_005709</name>
</gene>
<dbReference type="EMBL" id="JANQDX010000005">
    <property type="protein sequence ID" value="KAL0924851.1"/>
    <property type="molecule type" value="Genomic_DNA"/>
</dbReference>
<keyword evidence="3" id="KW-1185">Reference proteome</keyword>
<evidence type="ECO:0000313" key="3">
    <source>
        <dbReference type="Proteomes" id="UP001552299"/>
    </source>
</evidence>
<comment type="caution">
    <text evidence="2">The sequence shown here is derived from an EMBL/GenBank/DDBJ whole genome shotgun (WGS) entry which is preliminary data.</text>
</comment>
<feature type="compositionally biased region" description="Low complexity" evidence="1">
    <location>
        <begin position="79"/>
        <end position="107"/>
    </location>
</feature>
<dbReference type="AlphaFoldDB" id="A0ABD0VPT8"/>
<organism evidence="2 3">
    <name type="scientific">Dendrobium thyrsiflorum</name>
    <name type="common">Pinecone-like raceme dendrobium</name>
    <name type="synonym">Orchid</name>
    <dbReference type="NCBI Taxonomy" id="117978"/>
    <lineage>
        <taxon>Eukaryota</taxon>
        <taxon>Viridiplantae</taxon>
        <taxon>Streptophyta</taxon>
        <taxon>Embryophyta</taxon>
        <taxon>Tracheophyta</taxon>
        <taxon>Spermatophyta</taxon>
        <taxon>Magnoliopsida</taxon>
        <taxon>Liliopsida</taxon>
        <taxon>Asparagales</taxon>
        <taxon>Orchidaceae</taxon>
        <taxon>Epidendroideae</taxon>
        <taxon>Malaxideae</taxon>
        <taxon>Dendrobiinae</taxon>
        <taxon>Dendrobium</taxon>
    </lineage>
</organism>
<feature type="region of interest" description="Disordered" evidence="1">
    <location>
        <begin position="1"/>
        <end position="24"/>
    </location>
</feature>
<accession>A0ABD0VPT8</accession>
<evidence type="ECO:0000313" key="2">
    <source>
        <dbReference type="EMBL" id="KAL0924851.1"/>
    </source>
</evidence>
<name>A0ABD0VPT8_DENTH</name>
<evidence type="ECO:0000256" key="1">
    <source>
        <dbReference type="SAM" id="MobiDB-lite"/>
    </source>
</evidence>
<sequence length="136" mass="14428">MRLTLEQVRRSGEEFNGDGKIWTEPHPVPHFSSLDATLSKNGNTSLISGRRRGASAAQLIPTLTNALITSPPSSPHPSIPAITPSTPTRLHHSTSPSSSPSSTARLAVPNSMSNTPKLYTSPFVVAFHVCPYSGAT</sequence>
<protein>
    <submittedName>
        <fullName evidence="2">Uncharacterized protein</fullName>
    </submittedName>
</protein>
<reference evidence="2 3" key="1">
    <citation type="journal article" date="2024" name="Plant Biotechnol. J.">
        <title>Dendrobium thyrsiflorum genome and its molecular insights into genes involved in important horticultural traits.</title>
        <authorList>
            <person name="Chen B."/>
            <person name="Wang J.Y."/>
            <person name="Zheng P.J."/>
            <person name="Li K.L."/>
            <person name="Liang Y.M."/>
            <person name="Chen X.F."/>
            <person name="Zhang C."/>
            <person name="Zhao X."/>
            <person name="He X."/>
            <person name="Zhang G.Q."/>
            <person name="Liu Z.J."/>
            <person name="Xu Q."/>
        </authorList>
    </citation>
    <scope>NUCLEOTIDE SEQUENCE [LARGE SCALE GENOMIC DNA]</scope>
    <source>
        <strain evidence="2">GZMU011</strain>
    </source>
</reference>
<feature type="region of interest" description="Disordered" evidence="1">
    <location>
        <begin position="68"/>
        <end position="109"/>
    </location>
</feature>
<proteinExistence type="predicted"/>